<keyword evidence="8 9" id="KW-0012">Acyltransferase</keyword>
<dbReference type="AlphaFoldDB" id="A0A3A5JP84"/>
<keyword evidence="7 9" id="KW-0694">RNA-binding</keyword>
<dbReference type="Pfam" id="PF08351">
    <property type="entry name" value="TmcA_N"/>
    <property type="match status" value="1"/>
</dbReference>
<dbReference type="SUPFAM" id="SSF52540">
    <property type="entry name" value="P-loop containing nucleoside triphosphate hydrolases"/>
    <property type="match status" value="1"/>
</dbReference>
<dbReference type="Proteomes" id="UP000276295">
    <property type="component" value="Unassembled WGS sequence"/>
</dbReference>
<evidence type="ECO:0000256" key="2">
    <source>
        <dbReference type="ARBA" id="ARBA00022555"/>
    </source>
</evidence>
<dbReference type="SUPFAM" id="SSF55729">
    <property type="entry name" value="Acyl-CoA N-acyltransferases (Nat)"/>
    <property type="match status" value="1"/>
</dbReference>
<dbReference type="Gene3D" id="3.40.630.30">
    <property type="match status" value="1"/>
</dbReference>
<organism evidence="11 12">
    <name type="scientific">Buttiauxella izardii</name>
    <dbReference type="NCBI Taxonomy" id="82991"/>
    <lineage>
        <taxon>Bacteria</taxon>
        <taxon>Pseudomonadati</taxon>
        <taxon>Pseudomonadota</taxon>
        <taxon>Gammaproteobacteria</taxon>
        <taxon>Enterobacterales</taxon>
        <taxon>Enterobacteriaceae</taxon>
        <taxon>Buttiauxella</taxon>
    </lineage>
</organism>
<keyword evidence="4 9" id="KW-0819">tRNA processing</keyword>
<dbReference type="Pfam" id="PF17176">
    <property type="entry name" value="tRNA_bind_3"/>
    <property type="match status" value="1"/>
</dbReference>
<dbReference type="InterPro" id="IPR038321">
    <property type="entry name" value="TmcA_C_sf"/>
</dbReference>
<proteinExistence type="inferred from homology"/>
<keyword evidence="12" id="KW-1185">Reference proteome</keyword>
<evidence type="ECO:0000256" key="9">
    <source>
        <dbReference type="HAMAP-Rule" id="MF_01886"/>
    </source>
</evidence>
<keyword evidence="5 9" id="KW-0547">Nucleotide-binding</keyword>
<evidence type="ECO:0000313" key="11">
    <source>
        <dbReference type="EMBL" id="RJT21525.1"/>
    </source>
</evidence>
<feature type="binding site" evidence="9">
    <location>
        <position position="324"/>
    </location>
    <ligand>
        <name>ATP</name>
        <dbReference type="ChEBI" id="CHEBI:30616"/>
    </ligand>
</feature>
<dbReference type="Gene3D" id="3.40.50.300">
    <property type="entry name" value="P-loop containing nucleotide triphosphate hydrolases"/>
    <property type="match status" value="1"/>
</dbReference>
<evidence type="ECO:0000256" key="6">
    <source>
        <dbReference type="ARBA" id="ARBA00022840"/>
    </source>
</evidence>
<evidence type="ECO:0000313" key="12">
    <source>
        <dbReference type="Proteomes" id="UP000276295"/>
    </source>
</evidence>
<dbReference type="GO" id="GO:1904812">
    <property type="term" value="P:rRNA acetylation involved in maturation of SSU-rRNA"/>
    <property type="evidence" value="ECO:0007669"/>
    <property type="project" value="TreeGrafter"/>
</dbReference>
<feature type="binding site" evidence="9">
    <location>
        <position position="505"/>
    </location>
    <ligand>
        <name>acetyl-CoA</name>
        <dbReference type="ChEBI" id="CHEBI:57288"/>
    </ligand>
</feature>
<dbReference type="InterPro" id="IPR033442">
    <property type="entry name" value="TmcA_tRNA_bind"/>
</dbReference>
<dbReference type="FunFam" id="3.40.50.300:FF:001011">
    <property type="entry name" value="tRNA(Met) cytidine acetyltransferase TmcA"/>
    <property type="match status" value="1"/>
</dbReference>
<comment type="caution">
    <text evidence="11">The sequence shown here is derived from an EMBL/GenBank/DDBJ whole genome shotgun (WGS) entry which is preliminary data.</text>
</comment>
<dbReference type="Pfam" id="PF05127">
    <property type="entry name" value="NAT10_TcmA_helicase"/>
    <property type="match status" value="1"/>
</dbReference>
<comment type="caution">
    <text evidence="9">Lacks conserved residue(s) required for the propagation of feature annotation.</text>
</comment>
<dbReference type="GO" id="GO:0002101">
    <property type="term" value="P:tRNA wobble cytosine modification"/>
    <property type="evidence" value="ECO:0007669"/>
    <property type="project" value="UniProtKB-UniRule"/>
</dbReference>
<dbReference type="InterPro" id="IPR024914">
    <property type="entry name" value="tRNA_acetyltr_TmcA"/>
</dbReference>
<comment type="similarity">
    <text evidence="9">Belongs to the TmcA family.</text>
</comment>
<dbReference type="PANTHER" id="PTHR10925:SF5">
    <property type="entry name" value="RNA CYTIDINE ACETYLTRANSFERASE"/>
    <property type="match status" value="1"/>
</dbReference>
<dbReference type="OrthoDB" id="5578851at2"/>
<dbReference type="EMBL" id="QZWH01000028">
    <property type="protein sequence ID" value="RJT21525.1"/>
    <property type="molecule type" value="Genomic_DNA"/>
</dbReference>
<feature type="binding site" evidence="9">
    <location>
        <begin position="177"/>
        <end position="178"/>
    </location>
    <ligand>
        <name>ATP</name>
        <dbReference type="ChEBI" id="CHEBI:30616"/>
    </ligand>
</feature>
<dbReference type="GO" id="GO:0051392">
    <property type="term" value="F:tRNA cytidine N4-acetyltransferase activity"/>
    <property type="evidence" value="ECO:0007669"/>
    <property type="project" value="UniProtKB-UniRule"/>
</dbReference>
<dbReference type="Gene3D" id="3.40.50.11040">
    <property type="match status" value="1"/>
</dbReference>
<gene>
    <name evidence="9" type="primary">tmcA</name>
    <name evidence="11" type="ORF">D6029_13400</name>
</gene>
<evidence type="ECO:0000256" key="3">
    <source>
        <dbReference type="ARBA" id="ARBA00022679"/>
    </source>
</evidence>
<dbReference type="GO" id="GO:0051391">
    <property type="term" value="P:tRNA acetylation"/>
    <property type="evidence" value="ECO:0007669"/>
    <property type="project" value="UniProtKB-UniRule"/>
</dbReference>
<dbReference type="Gene3D" id="1.20.120.890">
    <property type="entry name" value="tRNA(Met) cytidine acetyltransferase, tail domain"/>
    <property type="match status" value="1"/>
</dbReference>
<comment type="subcellular location">
    <subcellularLocation>
        <location evidence="9">Cytoplasm</location>
    </subcellularLocation>
</comment>
<dbReference type="InterPro" id="IPR027417">
    <property type="entry name" value="P-loop_NTPase"/>
</dbReference>
<dbReference type="GO" id="GO:0005737">
    <property type="term" value="C:cytoplasm"/>
    <property type="evidence" value="ECO:0007669"/>
    <property type="project" value="UniProtKB-SubCell"/>
</dbReference>
<dbReference type="InterPro" id="IPR000182">
    <property type="entry name" value="GNAT_dom"/>
</dbReference>
<evidence type="ECO:0000256" key="1">
    <source>
        <dbReference type="ARBA" id="ARBA00022490"/>
    </source>
</evidence>
<dbReference type="InterPro" id="IPR007807">
    <property type="entry name" value="TcmA/NAT10_helicase"/>
</dbReference>
<dbReference type="InterPro" id="IPR016181">
    <property type="entry name" value="Acyl_CoA_acyltransferase"/>
</dbReference>
<dbReference type="InterPro" id="IPR032672">
    <property type="entry name" value="TmcA/NAT10/Kre33"/>
</dbReference>
<feature type="binding site" evidence="9">
    <location>
        <begin position="466"/>
        <end position="468"/>
    </location>
    <ligand>
        <name>acetyl-CoA</name>
        <dbReference type="ChEBI" id="CHEBI:57288"/>
    </ligand>
</feature>
<dbReference type="GO" id="GO:0000049">
    <property type="term" value="F:tRNA binding"/>
    <property type="evidence" value="ECO:0007669"/>
    <property type="project" value="UniProtKB-UniRule"/>
</dbReference>
<dbReference type="GO" id="GO:0005524">
    <property type="term" value="F:ATP binding"/>
    <property type="evidence" value="ECO:0007669"/>
    <property type="project" value="UniProtKB-UniRule"/>
</dbReference>
<keyword evidence="2 9" id="KW-0820">tRNA-binding</keyword>
<keyword evidence="1 9" id="KW-0963">Cytoplasm</keyword>
<comment type="catalytic activity">
    <reaction evidence="9">
        <text>cytidine(34) in elongator tRNA(Met) + acetyl-CoA + ATP + H2O = N(4)-acetylcytidine(34) in elongator tRNA(Met) + ADP + phosphate + CoA + H(+)</text>
        <dbReference type="Rhea" id="RHEA:43788"/>
        <dbReference type="Rhea" id="RHEA-COMP:10693"/>
        <dbReference type="Rhea" id="RHEA-COMP:10694"/>
        <dbReference type="ChEBI" id="CHEBI:15377"/>
        <dbReference type="ChEBI" id="CHEBI:15378"/>
        <dbReference type="ChEBI" id="CHEBI:30616"/>
        <dbReference type="ChEBI" id="CHEBI:43474"/>
        <dbReference type="ChEBI" id="CHEBI:57287"/>
        <dbReference type="ChEBI" id="CHEBI:57288"/>
        <dbReference type="ChEBI" id="CHEBI:74900"/>
        <dbReference type="ChEBI" id="CHEBI:82748"/>
        <dbReference type="ChEBI" id="CHEBI:456216"/>
        <dbReference type="EC" id="2.3.1.193"/>
    </reaction>
</comment>
<comment type="function">
    <text evidence="9">Catalyzes the formation of N(4)-acetylcytidine (ac(4)C) at the wobble position of tRNA(Met), by using acetyl-CoA as an acetyl donor and ATP (or GTP).</text>
</comment>
<keyword evidence="6 9" id="KW-0067">ATP-binding</keyword>
<keyword evidence="3 9" id="KW-0808">Transferase</keyword>
<evidence type="ECO:0000256" key="8">
    <source>
        <dbReference type="ARBA" id="ARBA00023315"/>
    </source>
</evidence>
<evidence type="ECO:0000256" key="5">
    <source>
        <dbReference type="ARBA" id="ARBA00022741"/>
    </source>
</evidence>
<dbReference type="PROSITE" id="PS51186">
    <property type="entry name" value="GNAT"/>
    <property type="match status" value="1"/>
</dbReference>
<accession>A0A3A5JP84</accession>
<dbReference type="FunFam" id="3.40.50.11040:FF:000003">
    <property type="entry name" value="tRNA(Met) cytidine acetyltransferase TmcA"/>
    <property type="match status" value="1"/>
</dbReference>
<feature type="binding site" evidence="9">
    <location>
        <position position="183"/>
    </location>
    <ligand>
        <name>ATP</name>
        <dbReference type="ChEBI" id="CHEBI:30616"/>
    </ligand>
</feature>
<evidence type="ECO:0000259" key="10">
    <source>
        <dbReference type="PROSITE" id="PS51186"/>
    </source>
</evidence>
<dbReference type="EC" id="2.3.1.193" evidence="9"/>
<protein>
    <recommendedName>
        <fullName evidence="9">tRNA(Met) cytidine acetyltransferase TmcA</fullName>
        <ecNumber evidence="9">2.3.1.193</ecNumber>
    </recommendedName>
</protein>
<dbReference type="HAMAP" id="MF_01886">
    <property type="entry name" value="tRNA_acetyltr_TmcA"/>
    <property type="match status" value="1"/>
</dbReference>
<sequence length="677" mass="74897">MARIDAMEQLRQATASMADAGIRRMMILSGESVWSSQQVQTLARQHPGDWLWVGAAPELPLHCATSAMRTLLGREFLHAVFDARNGLDAEALAALAGTLKAGSWLVLLAPVWNDWPMQPDCDSSRWSEQPEAIPTPHFIAHLQHCIRADSECLLWQQHQPLRLPEFPPRPKWHAASGAPFDEQAAILNELAQMPPGVAVVTAPRGRGKSALAGMLLRMIPGKGLVTAPGKAATDVLAEHAGERFNFVAPDALLANTEAFQADWLIIDEAAAIPAPQLRKLIAHFPRVLLTTTVQGYEGTGRGFVLKFCASLDALTRYTLSTPIRWATNDPLEHLIDAVLLFDEPDVTSAPQGAISLQAIERNREGEPSEQLQDMYRLLSGAHYRTSPLDWRRMLDAPGQHFIAAISEDETIGATWLVEEGGLDEQLSRAVWAGFRRPRGNLVAQSLAAHGGSPLAATLKGLRVSRIAVHPLRQRQQIGQQMIALARTQAQQGADYLSVSFGFTNELWRFWESCGFVLVRVGSHREASSGCYTAMALLPLTAQGEALTRHEQQRLERDISWLQPWIDQPLPVIPREETTLNSDDWLELAGFAFAHRPLEACLGSLNRLLLSCDLPLNALRGRVQQRLSVEAICQQLQISGRKALLNVMRQEAQKALEKLDEQQCIALKDSLLQLQFFH</sequence>
<dbReference type="PANTHER" id="PTHR10925">
    <property type="entry name" value="N-ACETYLTRANSFERASE 10"/>
    <property type="match status" value="1"/>
</dbReference>
<dbReference type="Pfam" id="PF13718">
    <property type="entry name" value="GNAT_acetyltr_2"/>
    <property type="match status" value="1"/>
</dbReference>
<feature type="domain" description="N-acetyltransferase" evidence="10">
    <location>
        <begin position="360"/>
        <end position="537"/>
    </location>
</feature>
<reference evidence="11 12" key="1">
    <citation type="submission" date="2018-09" db="EMBL/GenBank/DDBJ databases">
        <title>Draft genome sequence of Buttiauxella izardii CCUG 35510T.</title>
        <authorList>
            <person name="Salva-Serra F."/>
            <person name="Marathe N."/>
            <person name="Moore E."/>
            <person name="Stadler-Svensson L."/>
            <person name="Engstrom-Jakobsson H."/>
        </authorList>
    </citation>
    <scope>NUCLEOTIDE SEQUENCE [LARGE SCALE GENOMIC DNA]</scope>
    <source>
        <strain evidence="11 12">CCUG 35510</strain>
    </source>
</reference>
<evidence type="ECO:0000256" key="4">
    <source>
        <dbReference type="ARBA" id="ARBA00022694"/>
    </source>
</evidence>
<dbReference type="InterPro" id="IPR013562">
    <property type="entry name" value="TmcA/NAT10_N"/>
</dbReference>
<name>A0A3A5JP84_9ENTR</name>
<dbReference type="GO" id="GO:1990883">
    <property type="term" value="F:18S rRNA cytidine N-acetyltransferase activity"/>
    <property type="evidence" value="ECO:0007669"/>
    <property type="project" value="TreeGrafter"/>
</dbReference>
<dbReference type="FunFam" id="3.40.630.30:FF:000054">
    <property type="entry name" value="tRNA(Met) cytidine acetyltransferase TmcA"/>
    <property type="match status" value="1"/>
</dbReference>
<evidence type="ECO:0000256" key="7">
    <source>
        <dbReference type="ARBA" id="ARBA00022884"/>
    </source>
</evidence>